<accession>A0A914HNI4</accession>
<evidence type="ECO:0000313" key="6">
    <source>
        <dbReference type="WBParaSite" id="Gr19_v10_g2784.t1"/>
    </source>
</evidence>
<dbReference type="InterPro" id="IPR003347">
    <property type="entry name" value="JmjC_dom"/>
</dbReference>
<feature type="domain" description="JmjC" evidence="4">
    <location>
        <begin position="106"/>
        <end position="265"/>
    </location>
</feature>
<organism evidence="5 6">
    <name type="scientific">Globodera rostochiensis</name>
    <name type="common">Golden nematode worm</name>
    <name type="synonym">Heterodera rostochiensis</name>
    <dbReference type="NCBI Taxonomy" id="31243"/>
    <lineage>
        <taxon>Eukaryota</taxon>
        <taxon>Metazoa</taxon>
        <taxon>Ecdysozoa</taxon>
        <taxon>Nematoda</taxon>
        <taxon>Chromadorea</taxon>
        <taxon>Rhabditida</taxon>
        <taxon>Tylenchina</taxon>
        <taxon>Tylenchomorpha</taxon>
        <taxon>Tylenchoidea</taxon>
        <taxon>Heteroderidae</taxon>
        <taxon>Heteroderinae</taxon>
        <taxon>Globodera</taxon>
    </lineage>
</organism>
<reference evidence="6" key="1">
    <citation type="submission" date="2022-11" db="UniProtKB">
        <authorList>
            <consortium name="WormBaseParasite"/>
        </authorList>
    </citation>
    <scope>IDENTIFICATION</scope>
</reference>
<dbReference type="SMART" id="SM00558">
    <property type="entry name" value="JmjC"/>
    <property type="match status" value="1"/>
</dbReference>
<dbReference type="GO" id="GO:0016706">
    <property type="term" value="F:2-oxoglutarate-dependent dioxygenase activity"/>
    <property type="evidence" value="ECO:0007669"/>
    <property type="project" value="TreeGrafter"/>
</dbReference>
<dbReference type="InterPro" id="IPR050910">
    <property type="entry name" value="JMJD6_ArgDemeth/LysHydrox"/>
</dbReference>
<dbReference type="GO" id="GO:0043565">
    <property type="term" value="F:sequence-specific DNA binding"/>
    <property type="evidence" value="ECO:0007669"/>
    <property type="project" value="TreeGrafter"/>
</dbReference>
<evidence type="ECO:0000259" key="4">
    <source>
        <dbReference type="PROSITE" id="PS51184"/>
    </source>
</evidence>
<dbReference type="AlphaFoldDB" id="A0A914HNI4"/>
<dbReference type="Proteomes" id="UP000887572">
    <property type="component" value="Unplaced"/>
</dbReference>
<dbReference type="PANTHER" id="PTHR12480:SF6">
    <property type="entry name" value="2-OXOGLUTARATE AND IRON-DEPENDENT OXYGENASE JMJD4"/>
    <property type="match status" value="1"/>
</dbReference>
<comment type="similarity">
    <text evidence="1">Belongs to the JMJD6 family.</text>
</comment>
<dbReference type="Pfam" id="PF02373">
    <property type="entry name" value="JmjC"/>
    <property type="match status" value="1"/>
</dbReference>
<evidence type="ECO:0000313" key="5">
    <source>
        <dbReference type="Proteomes" id="UP000887572"/>
    </source>
</evidence>
<dbReference type="PANTHER" id="PTHR12480">
    <property type="entry name" value="ARGININE DEMETHYLASE AND LYSYL-HYDROXYLASE JMJD"/>
    <property type="match status" value="1"/>
</dbReference>
<sequence>MDSLPYLDHISNPDFILRHLVSNLPGILSSKFTVRWRALRQWVDRRTDGPNFEFLRARFGSDSVPILIGPEMHPTQMTFSSFIDGFFTVPSNNGKIAYLKDWHFQSAHPEEFDLYELPAFLRSDWANSEQWTTEEDSDRNPFGGDYRFVYFGTKGSWTPFHSDVLNSFSWSANVCGRKLWYLLRPGAERRVRGANDAYPKDIRECLGHFRTGELFEFVQEPGQIVFVPSGWWHQVHNLEESISINHNMINAFNLHHLVALMDRRLADVRAEILDVRELMTEDEFDRQCELLLLADCRMNRTNLLRLMELIIESRRKNAKIEDKDLLPPRDWPNFDNLSSTEISEWSQKKLTELSKKCKCEKNAAPCGQSLFCSPCAEFVRRFELVRASEVRKKLRSDRFLASNLHL</sequence>
<keyword evidence="5" id="KW-1185">Reference proteome</keyword>
<dbReference type="GO" id="GO:0005737">
    <property type="term" value="C:cytoplasm"/>
    <property type="evidence" value="ECO:0007669"/>
    <property type="project" value="TreeGrafter"/>
</dbReference>
<proteinExistence type="inferred from homology"/>
<dbReference type="GO" id="GO:0005634">
    <property type="term" value="C:nucleus"/>
    <property type="evidence" value="ECO:0007669"/>
    <property type="project" value="TreeGrafter"/>
</dbReference>
<dbReference type="PROSITE" id="PS51184">
    <property type="entry name" value="JMJC"/>
    <property type="match status" value="1"/>
</dbReference>
<evidence type="ECO:0000256" key="3">
    <source>
        <dbReference type="ARBA" id="ARBA00082904"/>
    </source>
</evidence>
<dbReference type="GO" id="GO:0045905">
    <property type="term" value="P:positive regulation of translational termination"/>
    <property type="evidence" value="ECO:0007669"/>
    <property type="project" value="TreeGrafter"/>
</dbReference>
<protein>
    <recommendedName>
        <fullName evidence="3">Jumonji domain-containing protein 4</fullName>
    </recommendedName>
</protein>
<dbReference type="SUPFAM" id="SSF51197">
    <property type="entry name" value="Clavaminate synthase-like"/>
    <property type="match status" value="1"/>
</dbReference>
<name>A0A914HNI4_GLORO</name>
<dbReference type="Gene3D" id="2.60.120.650">
    <property type="entry name" value="Cupin"/>
    <property type="match status" value="1"/>
</dbReference>
<dbReference type="WBParaSite" id="Gr19_v10_g2784.t1">
    <property type="protein sequence ID" value="Gr19_v10_g2784.t1"/>
    <property type="gene ID" value="Gr19_v10_g2784"/>
</dbReference>
<evidence type="ECO:0000256" key="2">
    <source>
        <dbReference type="ARBA" id="ARBA00047762"/>
    </source>
</evidence>
<evidence type="ECO:0000256" key="1">
    <source>
        <dbReference type="ARBA" id="ARBA00038068"/>
    </source>
</evidence>
<comment type="catalytic activity">
    <reaction evidence="2">
        <text>L-lysyl-[protein] + 2-oxoglutarate + O2 = 4-hydroxy-L-lysyl-[protein] + succinate + CO2</text>
        <dbReference type="Rhea" id="RHEA:57156"/>
        <dbReference type="Rhea" id="RHEA-COMP:9752"/>
        <dbReference type="Rhea" id="RHEA-COMP:15084"/>
        <dbReference type="ChEBI" id="CHEBI:15379"/>
        <dbReference type="ChEBI" id="CHEBI:16526"/>
        <dbReference type="ChEBI" id="CHEBI:16810"/>
        <dbReference type="ChEBI" id="CHEBI:29969"/>
        <dbReference type="ChEBI" id="CHEBI:30031"/>
        <dbReference type="ChEBI" id="CHEBI:141495"/>
    </reaction>
</comment>